<evidence type="ECO:0000313" key="1">
    <source>
        <dbReference type="EMBL" id="ARU04729.1"/>
    </source>
</evidence>
<keyword evidence="2" id="KW-1185">Reference proteome</keyword>
<protein>
    <submittedName>
        <fullName evidence="1">Uncharacterized protein</fullName>
    </submittedName>
</protein>
<dbReference type="Proteomes" id="UP000196138">
    <property type="component" value="Chromosome"/>
</dbReference>
<reference evidence="1 2" key="1">
    <citation type="submission" date="2017-05" db="EMBL/GenBank/DDBJ databases">
        <authorList>
            <person name="Song R."/>
            <person name="Chenine A.L."/>
            <person name="Ruprecht R.M."/>
        </authorList>
    </citation>
    <scope>NUCLEOTIDE SEQUENCE [LARGE SCALE GENOMIC DNA]</scope>
    <source>
        <strain evidence="1 2">DSM 26136</strain>
    </source>
</reference>
<name>A0A1Y0EN50_9BURK</name>
<sequence>MSFDLAQLSDVKRFRFWLNACSLRDVTGLSSHCRAEVFYLTAEELAEFDSSCQIDRDLPIHILIECTLPEAKLSSSMLLPRWLSRALSLRFPGQEDRLQALGVFLLFLTER</sequence>
<gene>
    <name evidence="1" type="ORF">CCO03_08615</name>
</gene>
<dbReference type="AlphaFoldDB" id="A0A1Y0EN50"/>
<proteinExistence type="predicted"/>
<evidence type="ECO:0000313" key="2">
    <source>
        <dbReference type="Proteomes" id="UP000196138"/>
    </source>
</evidence>
<organism evidence="1 2">
    <name type="scientific">Comamonas serinivorans</name>
    <dbReference type="NCBI Taxonomy" id="1082851"/>
    <lineage>
        <taxon>Bacteria</taxon>
        <taxon>Pseudomonadati</taxon>
        <taxon>Pseudomonadota</taxon>
        <taxon>Betaproteobacteria</taxon>
        <taxon>Burkholderiales</taxon>
        <taxon>Comamonadaceae</taxon>
        <taxon>Comamonas</taxon>
    </lineage>
</organism>
<accession>A0A1Y0EN50</accession>
<dbReference type="KEGG" id="cser:CCO03_08615"/>
<dbReference type="EMBL" id="CP021455">
    <property type="protein sequence ID" value="ARU04729.1"/>
    <property type="molecule type" value="Genomic_DNA"/>
</dbReference>